<dbReference type="CDD" id="cd01949">
    <property type="entry name" value="GGDEF"/>
    <property type="match status" value="1"/>
</dbReference>
<feature type="compositionally biased region" description="Low complexity" evidence="7">
    <location>
        <begin position="11"/>
        <end position="20"/>
    </location>
</feature>
<organism evidence="10 11">
    <name type="scientific">Falsiroseomonas stagni DSM 19981</name>
    <dbReference type="NCBI Taxonomy" id="1123062"/>
    <lineage>
        <taxon>Bacteria</taxon>
        <taxon>Pseudomonadati</taxon>
        <taxon>Pseudomonadota</taxon>
        <taxon>Alphaproteobacteria</taxon>
        <taxon>Acetobacterales</taxon>
        <taxon>Roseomonadaceae</taxon>
        <taxon>Falsiroseomonas</taxon>
    </lineage>
</organism>
<dbReference type="PANTHER" id="PTHR45138">
    <property type="entry name" value="REGULATORY COMPONENTS OF SENSORY TRANSDUCTION SYSTEM"/>
    <property type="match status" value="1"/>
</dbReference>
<reference evidence="10 11" key="1">
    <citation type="submission" date="2016-10" db="EMBL/GenBank/DDBJ databases">
        <authorList>
            <person name="de Groot N.N."/>
        </authorList>
    </citation>
    <scope>NUCLEOTIDE SEQUENCE [LARGE SCALE GENOMIC DNA]</scope>
    <source>
        <strain evidence="10 11">DSM 19981</strain>
    </source>
</reference>
<sequence length="537" mass="55690">MRDRHFGGFGFSTPSGGAPPVGKAVERSPIAESLTHPLPLLAANLVVALLYAGLGAAVGLFFARYGLFPAPIWLPAGIAAVATLVGGLRLVPGLFLGSFAVNGLLLDAGLLPAALISVSNSLGPWVGAVLTRALRPPTGLFTRLRGVLGFVAGGVMLQSGLTALGGTAALLLAGDLPVASAYSVFARWMLCDAGGVFFFAPALMLWIGAERTPAVPGHRLAAGDAAVFAATAGLAALVFALPPPFSALVQPEAVVLLTIPVTWVTLRISLRAAYSLLTLISVVATIGTLAGLGPFQPDVVPNPLRAVAMMVVLMATNALALMALLSERREAEARLAEGNARLTEEVADRTAELRYRAETDDLTGIGNRGHFLRGLADHIAAARRQGSPLALVLLDLDQFRLLNDMRGHAAGDAALQAVARLVEARLEGIPANLGRLGGEVFAVSLPGLDATAAATLAEAMRAAIARHSFAAEEGEAPSRMTASLGVTGLLPRDQAAEDLLRRADAAVFLAKAKGRNRVEVRMVSEVPKEMRASSLSR</sequence>
<evidence type="ECO:0000259" key="9">
    <source>
        <dbReference type="PROSITE" id="PS50887"/>
    </source>
</evidence>
<feature type="transmembrane region" description="Helical" evidence="8">
    <location>
        <begin position="220"/>
        <end position="241"/>
    </location>
</feature>
<evidence type="ECO:0000256" key="5">
    <source>
        <dbReference type="ARBA" id="ARBA00022989"/>
    </source>
</evidence>
<keyword evidence="4 8" id="KW-0812">Transmembrane</keyword>
<feature type="transmembrane region" description="Helical" evidence="8">
    <location>
        <begin position="273"/>
        <end position="292"/>
    </location>
</feature>
<dbReference type="PROSITE" id="PS50887">
    <property type="entry name" value="GGDEF"/>
    <property type="match status" value="1"/>
</dbReference>
<proteinExistence type="predicted"/>
<evidence type="ECO:0000256" key="4">
    <source>
        <dbReference type="ARBA" id="ARBA00022692"/>
    </source>
</evidence>
<feature type="transmembrane region" description="Helical" evidence="8">
    <location>
        <begin position="70"/>
        <end position="91"/>
    </location>
</feature>
<feature type="transmembrane region" description="Helical" evidence="8">
    <location>
        <begin position="247"/>
        <end position="266"/>
    </location>
</feature>
<evidence type="ECO:0000256" key="2">
    <source>
        <dbReference type="ARBA" id="ARBA00012528"/>
    </source>
</evidence>
<dbReference type="GO" id="GO:0052621">
    <property type="term" value="F:diguanylate cyclase activity"/>
    <property type="evidence" value="ECO:0007669"/>
    <property type="project" value="UniProtKB-EC"/>
</dbReference>
<protein>
    <recommendedName>
        <fullName evidence="2">diguanylate cyclase</fullName>
        <ecNumber evidence="2">2.7.7.65</ecNumber>
    </recommendedName>
</protein>
<dbReference type="InterPro" id="IPR043128">
    <property type="entry name" value="Rev_trsase/Diguanyl_cyclase"/>
</dbReference>
<evidence type="ECO:0000313" key="10">
    <source>
        <dbReference type="EMBL" id="SFL04408.1"/>
    </source>
</evidence>
<dbReference type="STRING" id="1123062.SAMN02745775_1168"/>
<dbReference type="EC" id="2.7.7.65" evidence="2"/>
<keyword evidence="11" id="KW-1185">Reference proteome</keyword>
<name>A0A1I4EF52_9PROT</name>
<feature type="domain" description="GGDEF" evidence="9">
    <location>
        <begin position="387"/>
        <end position="523"/>
    </location>
</feature>
<dbReference type="PANTHER" id="PTHR45138:SF24">
    <property type="entry name" value="DIGUANYLATE CYCLASE DGCC-RELATED"/>
    <property type="match status" value="1"/>
</dbReference>
<evidence type="ECO:0000256" key="1">
    <source>
        <dbReference type="ARBA" id="ARBA00004651"/>
    </source>
</evidence>
<feature type="transmembrane region" description="Helical" evidence="8">
    <location>
        <begin position="146"/>
        <end position="173"/>
    </location>
</feature>
<dbReference type="GO" id="GO:0005886">
    <property type="term" value="C:plasma membrane"/>
    <property type="evidence" value="ECO:0007669"/>
    <property type="project" value="UniProtKB-SubCell"/>
</dbReference>
<dbReference type="Gene3D" id="3.30.70.270">
    <property type="match status" value="1"/>
</dbReference>
<dbReference type="OrthoDB" id="9812260at2"/>
<keyword evidence="5 8" id="KW-1133">Transmembrane helix</keyword>
<feature type="transmembrane region" description="Helical" evidence="8">
    <location>
        <begin position="41"/>
        <end position="63"/>
    </location>
</feature>
<dbReference type="SUPFAM" id="SSF55073">
    <property type="entry name" value="Nucleotide cyclase"/>
    <property type="match status" value="1"/>
</dbReference>
<feature type="region of interest" description="Disordered" evidence="7">
    <location>
        <begin position="1"/>
        <end position="23"/>
    </location>
</feature>
<gene>
    <name evidence="10" type="ORF">SAMN02745775_1168</name>
</gene>
<dbReference type="InterPro" id="IPR050469">
    <property type="entry name" value="Diguanylate_Cyclase"/>
</dbReference>
<dbReference type="RefSeq" id="WP_092962843.1">
    <property type="nucleotide sequence ID" value="NZ_FOSQ01000016.1"/>
</dbReference>
<dbReference type="Pfam" id="PF05231">
    <property type="entry name" value="MASE1"/>
    <property type="match status" value="1"/>
</dbReference>
<dbReference type="EMBL" id="FOSQ01000016">
    <property type="protein sequence ID" value="SFL04408.1"/>
    <property type="molecule type" value="Genomic_DNA"/>
</dbReference>
<dbReference type="AlphaFoldDB" id="A0A1I4EF52"/>
<keyword evidence="6 8" id="KW-0472">Membrane</keyword>
<comment type="subcellular location">
    <subcellularLocation>
        <location evidence="1">Cell membrane</location>
        <topology evidence="1">Multi-pass membrane protein</topology>
    </subcellularLocation>
</comment>
<keyword evidence="3" id="KW-1003">Cell membrane</keyword>
<evidence type="ECO:0000256" key="3">
    <source>
        <dbReference type="ARBA" id="ARBA00022475"/>
    </source>
</evidence>
<dbReference type="InterPro" id="IPR000160">
    <property type="entry name" value="GGDEF_dom"/>
</dbReference>
<dbReference type="Pfam" id="PF00990">
    <property type="entry name" value="GGDEF"/>
    <property type="match status" value="1"/>
</dbReference>
<evidence type="ECO:0000256" key="6">
    <source>
        <dbReference type="ARBA" id="ARBA00023136"/>
    </source>
</evidence>
<dbReference type="Proteomes" id="UP000199473">
    <property type="component" value="Unassembled WGS sequence"/>
</dbReference>
<dbReference type="SMART" id="SM00267">
    <property type="entry name" value="GGDEF"/>
    <property type="match status" value="1"/>
</dbReference>
<dbReference type="InterPro" id="IPR029787">
    <property type="entry name" value="Nucleotide_cyclase"/>
</dbReference>
<dbReference type="NCBIfam" id="TIGR00254">
    <property type="entry name" value="GGDEF"/>
    <property type="match status" value="1"/>
</dbReference>
<dbReference type="InterPro" id="IPR007895">
    <property type="entry name" value="MASE1"/>
</dbReference>
<dbReference type="GO" id="GO:1902201">
    <property type="term" value="P:negative regulation of bacterial-type flagellum-dependent cell motility"/>
    <property type="evidence" value="ECO:0007669"/>
    <property type="project" value="TreeGrafter"/>
</dbReference>
<feature type="transmembrane region" description="Helical" evidence="8">
    <location>
        <begin position="304"/>
        <end position="325"/>
    </location>
</feature>
<dbReference type="GO" id="GO:0043709">
    <property type="term" value="P:cell adhesion involved in single-species biofilm formation"/>
    <property type="evidence" value="ECO:0007669"/>
    <property type="project" value="TreeGrafter"/>
</dbReference>
<feature type="transmembrane region" description="Helical" evidence="8">
    <location>
        <begin position="111"/>
        <end position="134"/>
    </location>
</feature>
<evidence type="ECO:0000256" key="7">
    <source>
        <dbReference type="SAM" id="MobiDB-lite"/>
    </source>
</evidence>
<evidence type="ECO:0000256" key="8">
    <source>
        <dbReference type="SAM" id="Phobius"/>
    </source>
</evidence>
<feature type="transmembrane region" description="Helical" evidence="8">
    <location>
        <begin position="185"/>
        <end position="208"/>
    </location>
</feature>
<evidence type="ECO:0000313" key="11">
    <source>
        <dbReference type="Proteomes" id="UP000199473"/>
    </source>
</evidence>
<accession>A0A1I4EF52</accession>